<keyword evidence="5 9" id="KW-1133">Transmembrane helix</keyword>
<evidence type="ECO:0000256" key="1">
    <source>
        <dbReference type="ARBA" id="ARBA00004651"/>
    </source>
</evidence>
<comment type="subcellular location">
    <subcellularLocation>
        <location evidence="1 7">Cell membrane</location>
        <topology evidence="1 7">Multi-pass membrane protein</topology>
    </subcellularLocation>
</comment>
<dbReference type="EMBL" id="MSTI01000077">
    <property type="protein sequence ID" value="OLV17955.1"/>
    <property type="molecule type" value="Genomic_DNA"/>
</dbReference>
<feature type="region of interest" description="Disordered" evidence="8">
    <location>
        <begin position="105"/>
        <end position="127"/>
    </location>
</feature>
<dbReference type="GO" id="GO:0022857">
    <property type="term" value="F:transmembrane transporter activity"/>
    <property type="evidence" value="ECO:0007669"/>
    <property type="project" value="InterPro"/>
</dbReference>
<sequence>MNGWLWLALAGVFEVGFTTALKLEQQDSRYIVAFLICAVFSFEALSRAIKTIPLSVAYAVWTGIGAVGTVIVGASMFGESLSPIRMVLLTLLIAVLIGLKLAQPGQKPAKEAAPPGKEEAAGGAGEL</sequence>
<dbReference type="FunFam" id="1.10.3730.20:FF:000001">
    <property type="entry name" value="Quaternary ammonium compound resistance transporter SugE"/>
    <property type="match status" value="1"/>
</dbReference>
<evidence type="ECO:0000313" key="10">
    <source>
        <dbReference type="EMBL" id="OLV17955.1"/>
    </source>
</evidence>
<proteinExistence type="inferred from homology"/>
<evidence type="ECO:0000256" key="9">
    <source>
        <dbReference type="SAM" id="Phobius"/>
    </source>
</evidence>
<keyword evidence="2" id="KW-0813">Transport</keyword>
<dbReference type="InterPro" id="IPR045324">
    <property type="entry name" value="Small_multidrug_res"/>
</dbReference>
<evidence type="ECO:0000256" key="5">
    <source>
        <dbReference type="ARBA" id="ARBA00022989"/>
    </source>
</evidence>
<feature type="compositionally biased region" description="Low complexity" evidence="8">
    <location>
        <begin position="105"/>
        <end position="115"/>
    </location>
</feature>
<reference evidence="10 11" key="1">
    <citation type="submission" date="2017-01" db="EMBL/GenBank/DDBJ databases">
        <title>Genome Analysis of Deinococcus marmoris KOPRI26562.</title>
        <authorList>
            <person name="Kim J.H."/>
            <person name="Oh H.-M."/>
        </authorList>
    </citation>
    <scope>NUCLEOTIDE SEQUENCE [LARGE SCALE GENOMIC DNA]</scope>
    <source>
        <strain evidence="10 11">KOPRI26562</strain>
    </source>
</reference>
<keyword evidence="3" id="KW-1003">Cell membrane</keyword>
<dbReference type="InterPro" id="IPR000390">
    <property type="entry name" value="Small_drug/metabolite_transptr"/>
</dbReference>
<evidence type="ECO:0000256" key="2">
    <source>
        <dbReference type="ARBA" id="ARBA00022448"/>
    </source>
</evidence>
<evidence type="ECO:0000256" key="4">
    <source>
        <dbReference type="ARBA" id="ARBA00022692"/>
    </source>
</evidence>
<dbReference type="GO" id="GO:0005886">
    <property type="term" value="C:plasma membrane"/>
    <property type="evidence" value="ECO:0007669"/>
    <property type="project" value="UniProtKB-SubCell"/>
</dbReference>
<accession>A0A1U7NYG0</accession>
<dbReference type="Gene3D" id="1.10.3730.20">
    <property type="match status" value="1"/>
</dbReference>
<evidence type="ECO:0000256" key="7">
    <source>
        <dbReference type="RuleBase" id="RU003942"/>
    </source>
</evidence>
<feature type="transmembrane region" description="Helical" evidence="9">
    <location>
        <begin position="56"/>
        <end position="78"/>
    </location>
</feature>
<evidence type="ECO:0000256" key="3">
    <source>
        <dbReference type="ARBA" id="ARBA00022475"/>
    </source>
</evidence>
<dbReference type="STRING" id="249408.BOO71_0006922"/>
<dbReference type="SUPFAM" id="SSF103481">
    <property type="entry name" value="Multidrug resistance efflux transporter EmrE"/>
    <property type="match status" value="1"/>
</dbReference>
<keyword evidence="4 7" id="KW-0812">Transmembrane</keyword>
<comment type="caution">
    <text evidence="10">The sequence shown here is derived from an EMBL/GenBank/DDBJ whole genome shotgun (WGS) entry which is preliminary data.</text>
</comment>
<keyword evidence="6 9" id="KW-0472">Membrane</keyword>
<feature type="transmembrane region" description="Helical" evidence="9">
    <location>
        <begin position="30"/>
        <end position="49"/>
    </location>
</feature>
<gene>
    <name evidence="10" type="ORF">BOO71_0006922</name>
</gene>
<organism evidence="10 11">
    <name type="scientific">Deinococcus marmoris</name>
    <dbReference type="NCBI Taxonomy" id="249408"/>
    <lineage>
        <taxon>Bacteria</taxon>
        <taxon>Thermotogati</taxon>
        <taxon>Deinococcota</taxon>
        <taxon>Deinococci</taxon>
        <taxon>Deinococcales</taxon>
        <taxon>Deinococcaceae</taxon>
        <taxon>Deinococcus</taxon>
    </lineage>
</organism>
<evidence type="ECO:0000256" key="6">
    <source>
        <dbReference type="ARBA" id="ARBA00023136"/>
    </source>
</evidence>
<comment type="similarity">
    <text evidence="7">Belongs to the drug/metabolite transporter (DMT) superfamily. Small multidrug resistance (SMR) (TC 2.A.7.1) family.</text>
</comment>
<dbReference type="PANTHER" id="PTHR30561:SF0">
    <property type="entry name" value="GUANIDINIUM EXPORTER"/>
    <property type="match status" value="1"/>
</dbReference>
<feature type="transmembrane region" description="Helical" evidence="9">
    <location>
        <begin position="84"/>
        <end position="102"/>
    </location>
</feature>
<dbReference type="AlphaFoldDB" id="A0A1U7NYG0"/>
<name>A0A1U7NYG0_9DEIO</name>
<protein>
    <submittedName>
        <fullName evidence="10">Quaternary ammonium compound-resistance protein SugE</fullName>
    </submittedName>
</protein>
<evidence type="ECO:0000313" key="11">
    <source>
        <dbReference type="Proteomes" id="UP000186607"/>
    </source>
</evidence>
<dbReference type="PANTHER" id="PTHR30561">
    <property type="entry name" value="SMR FAMILY PROTON-DEPENDENT DRUG EFFLUX TRANSPORTER SUGE"/>
    <property type="match status" value="1"/>
</dbReference>
<dbReference type="Pfam" id="PF00893">
    <property type="entry name" value="Multi_Drug_Res"/>
    <property type="match status" value="1"/>
</dbReference>
<dbReference type="Proteomes" id="UP000186607">
    <property type="component" value="Unassembled WGS sequence"/>
</dbReference>
<dbReference type="InterPro" id="IPR037185">
    <property type="entry name" value="EmrE-like"/>
</dbReference>
<keyword evidence="11" id="KW-1185">Reference proteome</keyword>
<evidence type="ECO:0000256" key="8">
    <source>
        <dbReference type="SAM" id="MobiDB-lite"/>
    </source>
</evidence>